<name>A0A918TXC6_9BACT</name>
<gene>
    <name evidence="4" type="ORF">GCM10007100_35310</name>
</gene>
<evidence type="ECO:0000256" key="3">
    <source>
        <dbReference type="SAM" id="SignalP"/>
    </source>
</evidence>
<feature type="chain" id="PRO_5038023423" description="TIGR03790 family protein" evidence="3">
    <location>
        <begin position="25"/>
        <end position="529"/>
    </location>
</feature>
<dbReference type="EMBL" id="BMXI01000018">
    <property type="protein sequence ID" value="GHC64628.1"/>
    <property type="molecule type" value="Genomic_DNA"/>
</dbReference>
<dbReference type="InterPro" id="IPR022265">
    <property type="entry name" value="CHP03790"/>
</dbReference>
<evidence type="ECO:0000256" key="2">
    <source>
        <dbReference type="SAM" id="MobiDB-lite"/>
    </source>
</evidence>
<evidence type="ECO:0000313" key="5">
    <source>
        <dbReference type="Proteomes" id="UP000644507"/>
    </source>
</evidence>
<dbReference type="InterPro" id="IPR019734">
    <property type="entry name" value="TPR_rpt"/>
</dbReference>
<proteinExistence type="predicted"/>
<keyword evidence="1" id="KW-0802">TPR repeat</keyword>
<organism evidence="4 5">
    <name type="scientific">Roseibacillus persicicus</name>
    <dbReference type="NCBI Taxonomy" id="454148"/>
    <lineage>
        <taxon>Bacteria</taxon>
        <taxon>Pseudomonadati</taxon>
        <taxon>Verrucomicrobiota</taxon>
        <taxon>Verrucomicrobiia</taxon>
        <taxon>Verrucomicrobiales</taxon>
        <taxon>Verrucomicrobiaceae</taxon>
        <taxon>Roseibacillus</taxon>
    </lineage>
</organism>
<dbReference type="RefSeq" id="WP_189573101.1">
    <property type="nucleotide sequence ID" value="NZ_BMXI01000018.1"/>
</dbReference>
<protein>
    <recommendedName>
        <fullName evidence="6">TIGR03790 family protein</fullName>
    </recommendedName>
</protein>
<feature type="compositionally biased region" description="Basic and acidic residues" evidence="2">
    <location>
        <begin position="130"/>
        <end position="151"/>
    </location>
</feature>
<evidence type="ECO:0000313" key="4">
    <source>
        <dbReference type="EMBL" id="GHC64628.1"/>
    </source>
</evidence>
<keyword evidence="5" id="KW-1185">Reference proteome</keyword>
<dbReference type="Proteomes" id="UP000644507">
    <property type="component" value="Unassembled WGS sequence"/>
</dbReference>
<accession>A0A918TXC6</accession>
<evidence type="ECO:0008006" key="6">
    <source>
        <dbReference type="Google" id="ProtNLM"/>
    </source>
</evidence>
<evidence type="ECO:0000256" key="1">
    <source>
        <dbReference type="PROSITE-ProRule" id="PRU00339"/>
    </source>
</evidence>
<feature type="region of interest" description="Disordered" evidence="2">
    <location>
        <begin position="130"/>
        <end position="153"/>
    </location>
</feature>
<dbReference type="AlphaFoldDB" id="A0A918TXC6"/>
<dbReference type="NCBIfam" id="TIGR03790">
    <property type="entry name" value="TIGR03790 family protein"/>
    <property type="match status" value="1"/>
</dbReference>
<dbReference type="PROSITE" id="PS50005">
    <property type="entry name" value="TPR"/>
    <property type="match status" value="1"/>
</dbReference>
<comment type="caution">
    <text evidence="4">The sequence shown here is derived from an EMBL/GenBank/DDBJ whole genome shotgun (WGS) entry which is preliminary data.</text>
</comment>
<keyword evidence="3" id="KW-0732">Signal</keyword>
<reference evidence="4" key="2">
    <citation type="submission" date="2020-09" db="EMBL/GenBank/DDBJ databases">
        <authorList>
            <person name="Sun Q."/>
            <person name="Kim S."/>
        </authorList>
    </citation>
    <scope>NUCLEOTIDE SEQUENCE</scope>
    <source>
        <strain evidence="4">KCTC 12988</strain>
    </source>
</reference>
<feature type="repeat" description="TPR" evidence="1">
    <location>
        <begin position="433"/>
        <end position="466"/>
    </location>
</feature>
<sequence length="529" mass="59129">MTITHPFRVLLCLLLLPLLQSASAALPAAIEPEQIAIVYQMESKESQALAVNYARARGIPSGNLVALNLPESTTISRSDFESRIRNPLINHFDREIWWHRTTDSKGVKVPVRNKIRVLLLMKGVPYRIKREARPGGEDGKPSKPPVGREDEASVDSELVYLGLSNYEVEGPLNNPYYQKDSGISDASLIPLLFTCRIDGPSYEVCQRIIDDSLEIEKTGLWGTCYLDEALKGKNYEIGDEWMRAIARQNRKEGIPTVIERTRDTFPTNYPMTDAALYYGWYAANANGPLLNPNFRFKKGAVAIHLHSFSATTIEDPKKKWVGPILNKGAAATVGNVWEPYLTGTHNFDILHDRLLKGYSLVEAAHMSIPVHSWQSVVIGDPLYRPFLSQNQSPVMAEDDKDYRAFRLGIQKWSAEPETLAVKLRTAAARMNSGRLYESLGLRFLQENKIDEAKAFFNSAARTYPGEPDKLRQTLHLISIHRGAGDKQAALELVTDGLNRFQNIPESKSLLALKNILDPPAPPAAKSKAQ</sequence>
<feature type="signal peptide" evidence="3">
    <location>
        <begin position="1"/>
        <end position="24"/>
    </location>
</feature>
<reference evidence="4" key="1">
    <citation type="journal article" date="2014" name="Int. J. Syst. Evol. Microbiol.">
        <title>Complete genome sequence of Corynebacterium casei LMG S-19264T (=DSM 44701T), isolated from a smear-ripened cheese.</title>
        <authorList>
            <consortium name="US DOE Joint Genome Institute (JGI-PGF)"/>
            <person name="Walter F."/>
            <person name="Albersmeier A."/>
            <person name="Kalinowski J."/>
            <person name="Ruckert C."/>
        </authorList>
    </citation>
    <scope>NUCLEOTIDE SEQUENCE</scope>
    <source>
        <strain evidence="4">KCTC 12988</strain>
    </source>
</reference>